<sequence>MFKCVVGDNSGAIDWQATHSLKQVSGDCTWEVSESQRDLKWEWGKISGFRTSRFVMINLSTPVQDNTSTLHWRLGMWGQEEGYPPCVSRRSINFCGK</sequence>
<dbReference type="Proteomes" id="UP000736856">
    <property type="component" value="Unassembled WGS sequence"/>
</dbReference>
<reference evidence="1" key="1">
    <citation type="submission" date="2019-02" db="EMBL/GenBank/DDBJ databases">
        <title>A novel Candidatus Liberibacter species associated with the New Zealand native fuchsia psyllid, Ctenarytaina fuchsiae.</title>
        <authorList>
            <person name="Thompson S.M."/>
            <person name="Jorgensen N."/>
            <person name="David C."/>
            <person name="Bulman S.R."/>
            <person name="Smith G.R."/>
        </authorList>
    </citation>
    <scope>NUCLEOTIDE SEQUENCE</scope>
    <source>
        <strain evidence="1">Oxford</strain>
    </source>
</reference>
<accession>A0A937AJQ2</accession>
<comment type="caution">
    <text evidence="1">The sequence shown here is derived from an EMBL/GenBank/DDBJ whole genome shotgun (WGS) entry which is preliminary data.</text>
</comment>
<evidence type="ECO:0000313" key="2">
    <source>
        <dbReference type="Proteomes" id="UP000736856"/>
    </source>
</evidence>
<evidence type="ECO:0000313" key="1">
    <source>
        <dbReference type="EMBL" id="MBL0849324.1"/>
    </source>
</evidence>
<dbReference type="EMBL" id="SEOL01000010">
    <property type="protein sequence ID" value="MBL0849324.1"/>
    <property type="molecule type" value="Genomic_DNA"/>
</dbReference>
<organism evidence="1 2">
    <name type="scientific">Candidatus Liberibacter ctenarytainae</name>
    <dbReference type="NCBI Taxonomy" id="2020335"/>
    <lineage>
        <taxon>Bacteria</taxon>
        <taxon>Pseudomonadati</taxon>
        <taxon>Pseudomonadota</taxon>
        <taxon>Alphaproteobacteria</taxon>
        <taxon>Hyphomicrobiales</taxon>
        <taxon>Rhizobiaceae</taxon>
        <taxon>Liberibacter</taxon>
    </lineage>
</organism>
<name>A0A937AJQ2_9HYPH</name>
<gene>
    <name evidence="1" type="ORF">EU981_04555</name>
</gene>
<protein>
    <submittedName>
        <fullName evidence="1">Uncharacterized protein</fullName>
    </submittedName>
</protein>
<dbReference type="AlphaFoldDB" id="A0A937AJQ2"/>
<proteinExistence type="predicted"/>